<dbReference type="PROSITE" id="PS50006">
    <property type="entry name" value="FHA_DOMAIN"/>
    <property type="match status" value="1"/>
</dbReference>
<comment type="similarity">
    <text evidence="1">Belongs to the protein kinase superfamily. CAMK Ser/Thr protein kinase family. CHEK2 subfamily.</text>
</comment>
<feature type="domain" description="FHA" evidence="3">
    <location>
        <begin position="52"/>
        <end position="122"/>
    </location>
</feature>
<evidence type="ECO:0000256" key="1">
    <source>
        <dbReference type="ARBA" id="ARBA00005575"/>
    </source>
</evidence>
<dbReference type="Pfam" id="PF00498">
    <property type="entry name" value="FHA"/>
    <property type="match status" value="1"/>
</dbReference>
<name>A0A9P8I891_9PEZI</name>
<dbReference type="SUPFAM" id="SSF56112">
    <property type="entry name" value="Protein kinase-like (PK-like)"/>
    <property type="match status" value="1"/>
</dbReference>
<dbReference type="SMART" id="SM00220">
    <property type="entry name" value="S_TKc"/>
    <property type="match status" value="1"/>
</dbReference>
<dbReference type="InterPro" id="IPR011009">
    <property type="entry name" value="Kinase-like_dom_sf"/>
</dbReference>
<dbReference type="Proteomes" id="UP000698800">
    <property type="component" value="Unassembled WGS sequence"/>
</dbReference>
<sequence>MDFSENGNDQSLVVGSLSGETDTGEPGIFTISFLCRKLSDGVQIVIYSKRETLVGRDPKRWYSQSRAIDGSIAHMQSDHVLLNAAVSNFHLRIYCIEYEKSLPLVYCEDLSRNGTTWNSVTIGKGKGVLLSEGDRISVSHGVVKLTFHQNFTPAVEQINKVQEAEKKLFVDRYIITNRKLGGGAQGAVYMSINQQTKHQLACKIVDLHAHMPLQQYAEDTKRRDLDIGQRQIDLKANEIREGRMREVEILRSLSHADRLRAHRYIFEDLIIAGDLYSYIEARGSLRDTETATIVRQVLKGLEYLHSNNIVHRDLKPENILVTSTRAGSRVLLTDFGCARPAKDVWSRRMKTVVGTTEFAAPEVHPKGRVIEGKGYTMAVDMWSLGVVTIQLLTGVTFLSESEFPYEPDDKRALLACERVLRRIESDEEEWENVGPRPKDFVKKLMVPNVEKRMKAQQALKHSWFTNKAHIALYEEIYERAIRDWRPRTPCPNIIEDISLPIPKQGGVDSPSSGTVSGYFKGVPKILPSVAIAVSGTLLPSTLEGKGLPSTLFLPGPSAAAAKVQTAKMCEVDYSHNSFTAPPPEHDTNRSNESLANRIASAPQQSTISRSAVCGLGAQTNATEQPRPEQKKRRFQGVHFAGEQGGRAEAGKYAKKQRCGPC</sequence>
<evidence type="ECO:0000256" key="2">
    <source>
        <dbReference type="SAM" id="MobiDB-lite"/>
    </source>
</evidence>
<organism evidence="5 6">
    <name type="scientific">Glutinoglossum americanum</name>
    <dbReference type="NCBI Taxonomy" id="1670608"/>
    <lineage>
        <taxon>Eukaryota</taxon>
        <taxon>Fungi</taxon>
        <taxon>Dikarya</taxon>
        <taxon>Ascomycota</taxon>
        <taxon>Pezizomycotina</taxon>
        <taxon>Geoglossomycetes</taxon>
        <taxon>Geoglossales</taxon>
        <taxon>Geoglossaceae</taxon>
        <taxon>Glutinoglossum</taxon>
    </lineage>
</organism>
<feature type="domain" description="Protein kinase" evidence="4">
    <location>
        <begin position="174"/>
        <end position="464"/>
    </location>
</feature>
<dbReference type="Pfam" id="PF00069">
    <property type="entry name" value="Pkinase"/>
    <property type="match status" value="1"/>
</dbReference>
<reference evidence="5" key="1">
    <citation type="submission" date="2021-03" db="EMBL/GenBank/DDBJ databases">
        <title>Comparative genomics and phylogenomic investigation of the class Geoglossomycetes provide insights into ecological specialization and systematics.</title>
        <authorList>
            <person name="Melie T."/>
            <person name="Pirro S."/>
            <person name="Miller A.N."/>
            <person name="Quandt A."/>
        </authorList>
    </citation>
    <scope>NUCLEOTIDE SEQUENCE</scope>
    <source>
        <strain evidence="5">GBOQ0MN5Z8</strain>
    </source>
</reference>
<evidence type="ECO:0000313" key="5">
    <source>
        <dbReference type="EMBL" id="KAH0544412.1"/>
    </source>
</evidence>
<dbReference type="EMBL" id="JAGHQL010000019">
    <property type="protein sequence ID" value="KAH0544412.1"/>
    <property type="molecule type" value="Genomic_DNA"/>
</dbReference>
<dbReference type="InterPro" id="IPR000253">
    <property type="entry name" value="FHA_dom"/>
</dbReference>
<dbReference type="InterPro" id="IPR008271">
    <property type="entry name" value="Ser/Thr_kinase_AS"/>
</dbReference>
<comment type="caution">
    <text evidence="5">The sequence shown here is derived from an EMBL/GenBank/DDBJ whole genome shotgun (WGS) entry which is preliminary data.</text>
</comment>
<dbReference type="Gene3D" id="1.10.510.10">
    <property type="entry name" value="Transferase(Phosphotransferase) domain 1"/>
    <property type="match status" value="1"/>
</dbReference>
<dbReference type="InterPro" id="IPR008984">
    <property type="entry name" value="SMAD_FHA_dom_sf"/>
</dbReference>
<evidence type="ECO:0000259" key="4">
    <source>
        <dbReference type="PROSITE" id="PS50011"/>
    </source>
</evidence>
<dbReference type="Gene3D" id="2.60.200.20">
    <property type="match status" value="1"/>
</dbReference>
<evidence type="ECO:0000313" key="6">
    <source>
        <dbReference type="Proteomes" id="UP000698800"/>
    </source>
</evidence>
<dbReference type="PROSITE" id="PS50011">
    <property type="entry name" value="PROTEIN_KINASE_DOM"/>
    <property type="match status" value="1"/>
</dbReference>
<dbReference type="InterPro" id="IPR000719">
    <property type="entry name" value="Prot_kinase_dom"/>
</dbReference>
<gene>
    <name evidence="5" type="ORF">FGG08_001438</name>
</gene>
<dbReference type="OrthoDB" id="74764at2759"/>
<dbReference type="CDD" id="cd22670">
    <property type="entry name" value="FHA_MEK1-like"/>
    <property type="match status" value="1"/>
</dbReference>
<protein>
    <submittedName>
        <fullName evidence="5">Uncharacterized protein</fullName>
    </submittedName>
</protein>
<dbReference type="PANTHER" id="PTHR24347">
    <property type="entry name" value="SERINE/THREONINE-PROTEIN KINASE"/>
    <property type="match status" value="1"/>
</dbReference>
<accession>A0A9P8I891</accession>
<keyword evidence="6" id="KW-1185">Reference proteome</keyword>
<proteinExistence type="inferred from homology"/>
<dbReference type="Gene3D" id="3.30.200.20">
    <property type="entry name" value="Phosphorylase Kinase, domain 1"/>
    <property type="match status" value="1"/>
</dbReference>
<feature type="compositionally biased region" description="Basic residues" evidence="2">
    <location>
        <begin position="652"/>
        <end position="661"/>
    </location>
</feature>
<dbReference type="GO" id="GO:0005524">
    <property type="term" value="F:ATP binding"/>
    <property type="evidence" value="ECO:0007669"/>
    <property type="project" value="InterPro"/>
</dbReference>
<evidence type="ECO:0000259" key="3">
    <source>
        <dbReference type="PROSITE" id="PS50006"/>
    </source>
</evidence>
<dbReference type="GO" id="GO:0004672">
    <property type="term" value="F:protein kinase activity"/>
    <property type="evidence" value="ECO:0007669"/>
    <property type="project" value="InterPro"/>
</dbReference>
<dbReference type="SUPFAM" id="SSF49879">
    <property type="entry name" value="SMAD/FHA domain"/>
    <property type="match status" value="1"/>
</dbReference>
<feature type="region of interest" description="Disordered" evidence="2">
    <location>
        <begin position="617"/>
        <end position="661"/>
    </location>
</feature>
<dbReference type="PROSITE" id="PS00108">
    <property type="entry name" value="PROTEIN_KINASE_ST"/>
    <property type="match status" value="1"/>
</dbReference>
<dbReference type="AlphaFoldDB" id="A0A9P8I891"/>